<feature type="domain" description="GapR-like DNA-binding" evidence="2">
    <location>
        <begin position="11"/>
        <end position="81"/>
    </location>
</feature>
<feature type="region of interest" description="Disordered" evidence="1">
    <location>
        <begin position="148"/>
        <end position="200"/>
    </location>
</feature>
<dbReference type="GO" id="GO:0003677">
    <property type="term" value="F:DNA binding"/>
    <property type="evidence" value="ECO:0007669"/>
    <property type="project" value="InterPro"/>
</dbReference>
<dbReference type="Pfam" id="PF10073">
    <property type="entry name" value="GapR_DNA-bd"/>
    <property type="match status" value="1"/>
</dbReference>
<gene>
    <name evidence="4" type="ORF">UFOVP1603_4</name>
    <name evidence="3" type="ORF">UFOVP833_21</name>
</gene>
<protein>
    <submittedName>
        <fullName evidence="3">Azospirillum phage Cd, Gp10</fullName>
    </submittedName>
</protein>
<dbReference type="EMBL" id="LR797475">
    <property type="protein sequence ID" value="CAB4218052.1"/>
    <property type="molecule type" value="Genomic_DNA"/>
</dbReference>
<evidence type="ECO:0000313" key="4">
    <source>
        <dbReference type="EMBL" id="CAB4218052.1"/>
    </source>
</evidence>
<accession>A0A6J5NZE3</accession>
<reference evidence="3" key="1">
    <citation type="submission" date="2020-04" db="EMBL/GenBank/DDBJ databases">
        <authorList>
            <person name="Chiriac C."/>
            <person name="Salcher M."/>
            <person name="Ghai R."/>
            <person name="Kavagutti S V."/>
        </authorList>
    </citation>
    <scope>NUCLEOTIDE SEQUENCE</scope>
</reference>
<proteinExistence type="predicted"/>
<dbReference type="InterPro" id="IPR046367">
    <property type="entry name" value="GapR-like_DNA-bd"/>
</dbReference>
<dbReference type="NCBIfam" id="NF010247">
    <property type="entry name" value="PRK13694.1"/>
    <property type="match status" value="1"/>
</dbReference>
<organism evidence="3">
    <name type="scientific">uncultured Caudovirales phage</name>
    <dbReference type="NCBI Taxonomy" id="2100421"/>
    <lineage>
        <taxon>Viruses</taxon>
        <taxon>Duplodnaviria</taxon>
        <taxon>Heunggongvirae</taxon>
        <taxon>Uroviricota</taxon>
        <taxon>Caudoviricetes</taxon>
        <taxon>Peduoviridae</taxon>
        <taxon>Maltschvirus</taxon>
        <taxon>Maltschvirus maltsch</taxon>
    </lineage>
</organism>
<dbReference type="EMBL" id="LR796770">
    <property type="protein sequence ID" value="CAB4165050.1"/>
    <property type="molecule type" value="Genomic_DNA"/>
</dbReference>
<sequence length="200" mass="21569">MPRAQAGPISADRLKSFVERIERLNAERDAIGADIREVYGEAKGVGYDVKTMRKVVAERKIDPADRDEQEALLDVYRQALGQASYRDVAERFGISKSKLHRLVPREKDGTDEIETAVLKQSVGEGPGTVAANHPAPALASIQESCGGVESRHAGLLKPTPIVPEHRRSGDSPKAGVAPGPQDTDIGTIPAFLDRSKGARQ</sequence>
<evidence type="ECO:0000256" key="1">
    <source>
        <dbReference type="SAM" id="MobiDB-lite"/>
    </source>
</evidence>
<evidence type="ECO:0000313" key="3">
    <source>
        <dbReference type="EMBL" id="CAB4165050.1"/>
    </source>
</evidence>
<evidence type="ECO:0000259" key="2">
    <source>
        <dbReference type="Pfam" id="PF10073"/>
    </source>
</evidence>
<name>A0A6J5NZE3_9CAUD</name>